<dbReference type="Gene3D" id="1.10.260.40">
    <property type="entry name" value="lambda repressor-like DNA-binding domains"/>
    <property type="match status" value="1"/>
</dbReference>
<dbReference type="PROSITE" id="PS50943">
    <property type="entry name" value="HTH_CROC1"/>
    <property type="match status" value="1"/>
</dbReference>
<dbReference type="PANTHER" id="PTHR46797:SF1">
    <property type="entry name" value="METHYLPHOSPHONATE SYNTHASE"/>
    <property type="match status" value="1"/>
</dbReference>
<accession>A0A932MRR2</accession>
<dbReference type="InterPro" id="IPR050807">
    <property type="entry name" value="TransReg_Diox_bact_type"/>
</dbReference>
<keyword evidence="1" id="KW-0238">DNA-binding</keyword>
<feature type="domain" description="HTH cro/C1-type" evidence="2">
    <location>
        <begin position="14"/>
        <end position="69"/>
    </location>
</feature>
<evidence type="ECO:0000313" key="3">
    <source>
        <dbReference type="EMBL" id="MBI3129296.1"/>
    </source>
</evidence>
<reference evidence="3" key="1">
    <citation type="submission" date="2020-07" db="EMBL/GenBank/DDBJ databases">
        <title>Huge and variable diversity of episymbiotic CPR bacteria and DPANN archaea in groundwater ecosystems.</title>
        <authorList>
            <person name="He C.Y."/>
            <person name="Keren R."/>
            <person name="Whittaker M."/>
            <person name="Farag I.F."/>
            <person name="Doudna J."/>
            <person name="Cate J.H.D."/>
            <person name="Banfield J.F."/>
        </authorList>
    </citation>
    <scope>NUCLEOTIDE SEQUENCE</scope>
    <source>
        <strain evidence="3">NC_groundwater_763_Ag_S-0.2um_68_21</strain>
    </source>
</reference>
<dbReference type="GO" id="GO:0003700">
    <property type="term" value="F:DNA-binding transcription factor activity"/>
    <property type="evidence" value="ECO:0007669"/>
    <property type="project" value="TreeGrafter"/>
</dbReference>
<evidence type="ECO:0000313" key="4">
    <source>
        <dbReference type="Proteomes" id="UP000782312"/>
    </source>
</evidence>
<organism evidence="3 4">
    <name type="scientific">Tectimicrobiota bacterium</name>
    <dbReference type="NCBI Taxonomy" id="2528274"/>
    <lineage>
        <taxon>Bacteria</taxon>
        <taxon>Pseudomonadati</taxon>
        <taxon>Nitrospinota/Tectimicrobiota group</taxon>
        <taxon>Candidatus Tectimicrobiota</taxon>
    </lineage>
</organism>
<dbReference type="InterPro" id="IPR010982">
    <property type="entry name" value="Lambda_DNA-bd_dom_sf"/>
</dbReference>
<dbReference type="CDD" id="cd00093">
    <property type="entry name" value="HTH_XRE"/>
    <property type="match status" value="1"/>
</dbReference>
<gene>
    <name evidence="3" type="ORF">HYZ11_16935</name>
</gene>
<dbReference type="SMART" id="SM00530">
    <property type="entry name" value="HTH_XRE"/>
    <property type="match status" value="1"/>
</dbReference>
<proteinExistence type="predicted"/>
<sequence>MAERKAEKKIGLILKALRLERGWDQTALAAASGVSQAHISAIEVGRYRSPKAETLAKLAAAMEVSITVFFPDLDAEKGVAESMAYWGARGLPTPDEEEFLALLRDPAVGPELRRLARLIKAGKEAEAAKRGKKET</sequence>
<protein>
    <submittedName>
        <fullName evidence="3">Helix-turn-helix transcriptional regulator</fullName>
    </submittedName>
</protein>
<dbReference type="InterPro" id="IPR001387">
    <property type="entry name" value="Cro/C1-type_HTH"/>
</dbReference>
<dbReference type="GO" id="GO:0003677">
    <property type="term" value="F:DNA binding"/>
    <property type="evidence" value="ECO:0007669"/>
    <property type="project" value="UniProtKB-KW"/>
</dbReference>
<dbReference type="EMBL" id="JACPUR010000040">
    <property type="protein sequence ID" value="MBI3129296.1"/>
    <property type="molecule type" value="Genomic_DNA"/>
</dbReference>
<dbReference type="SUPFAM" id="SSF47413">
    <property type="entry name" value="lambda repressor-like DNA-binding domains"/>
    <property type="match status" value="1"/>
</dbReference>
<dbReference type="Pfam" id="PF01381">
    <property type="entry name" value="HTH_3"/>
    <property type="match status" value="1"/>
</dbReference>
<evidence type="ECO:0000259" key="2">
    <source>
        <dbReference type="PROSITE" id="PS50943"/>
    </source>
</evidence>
<dbReference type="AlphaFoldDB" id="A0A932MRR2"/>
<dbReference type="GO" id="GO:0005829">
    <property type="term" value="C:cytosol"/>
    <property type="evidence" value="ECO:0007669"/>
    <property type="project" value="TreeGrafter"/>
</dbReference>
<dbReference type="PANTHER" id="PTHR46797">
    <property type="entry name" value="HTH-TYPE TRANSCRIPTIONAL REGULATOR"/>
    <property type="match status" value="1"/>
</dbReference>
<evidence type="ECO:0000256" key="1">
    <source>
        <dbReference type="ARBA" id="ARBA00023125"/>
    </source>
</evidence>
<comment type="caution">
    <text evidence="3">The sequence shown here is derived from an EMBL/GenBank/DDBJ whole genome shotgun (WGS) entry which is preliminary data.</text>
</comment>
<name>A0A932MRR2_UNCTE</name>
<dbReference type="Proteomes" id="UP000782312">
    <property type="component" value="Unassembled WGS sequence"/>
</dbReference>